<reference evidence="2" key="1">
    <citation type="journal article" date="2019" name="Int. J. Syst. Evol. Microbiol.">
        <title>The Global Catalogue of Microorganisms (GCM) 10K type strain sequencing project: providing services to taxonomists for standard genome sequencing and annotation.</title>
        <authorList>
            <consortium name="The Broad Institute Genomics Platform"/>
            <consortium name="The Broad Institute Genome Sequencing Center for Infectious Disease"/>
            <person name="Wu L."/>
            <person name="Ma J."/>
        </authorList>
    </citation>
    <scope>NUCLEOTIDE SEQUENCE [LARGE SCALE GENOMIC DNA]</scope>
    <source>
        <strain evidence="2">CCUG 62114</strain>
    </source>
</reference>
<name>A0ABW3I2K8_9FLAO</name>
<evidence type="ECO:0000313" key="2">
    <source>
        <dbReference type="Proteomes" id="UP001596997"/>
    </source>
</evidence>
<gene>
    <name evidence="1" type="ORF">ACFQ1O_07420</name>
</gene>
<proteinExistence type="predicted"/>
<sequence length="165" mass="19505">MTQQEVFFNENILKGRIAETITEQLFTSLGYEVYRYGMETQIPSIMPKLKEIEPNEIIYEIRKTPDFIVLHSKSRKIHYLEVKFRKSGEFDYNSIGGEDYPYKNTMFIIFSKNDIKCISYSELKDGYKVSPETEDYLLENNSEIFTDSHILGVFRKLALKYFKCV</sequence>
<dbReference type="RefSeq" id="WP_377714950.1">
    <property type="nucleotide sequence ID" value="NZ_JBHTJM010000008.1"/>
</dbReference>
<evidence type="ECO:0000313" key="1">
    <source>
        <dbReference type="EMBL" id="MFD0963832.1"/>
    </source>
</evidence>
<organism evidence="1 2">
    <name type="scientific">Pseudofulvibacter geojedonensis</name>
    <dbReference type="NCBI Taxonomy" id="1123758"/>
    <lineage>
        <taxon>Bacteria</taxon>
        <taxon>Pseudomonadati</taxon>
        <taxon>Bacteroidota</taxon>
        <taxon>Flavobacteriia</taxon>
        <taxon>Flavobacteriales</taxon>
        <taxon>Flavobacteriaceae</taxon>
        <taxon>Pseudofulvibacter</taxon>
    </lineage>
</organism>
<dbReference type="EMBL" id="JBHTJM010000008">
    <property type="protein sequence ID" value="MFD0963832.1"/>
    <property type="molecule type" value="Genomic_DNA"/>
</dbReference>
<evidence type="ECO:0008006" key="3">
    <source>
        <dbReference type="Google" id="ProtNLM"/>
    </source>
</evidence>
<dbReference type="Proteomes" id="UP001596997">
    <property type="component" value="Unassembled WGS sequence"/>
</dbReference>
<accession>A0ABW3I2K8</accession>
<comment type="caution">
    <text evidence="1">The sequence shown here is derived from an EMBL/GenBank/DDBJ whole genome shotgun (WGS) entry which is preliminary data.</text>
</comment>
<protein>
    <recommendedName>
        <fullName evidence="3">PD(D/E)XK endonuclease domain-containing protein</fullName>
    </recommendedName>
</protein>
<keyword evidence="2" id="KW-1185">Reference proteome</keyword>